<reference evidence="1 2" key="1">
    <citation type="submission" date="2020-04" db="EMBL/GenBank/DDBJ databases">
        <title>Massilia sp. nov., a cold adapted bacteria isolated from Arctic soil.</title>
        <authorList>
            <person name="Son J."/>
            <person name="Ka J.-O."/>
        </authorList>
    </citation>
    <scope>NUCLEOTIDE SEQUENCE [LARGE SCALE GENOMIC DNA]</scope>
    <source>
        <strain evidence="1 2">ML15P13</strain>
    </source>
</reference>
<dbReference type="Proteomes" id="UP000533905">
    <property type="component" value="Unassembled WGS sequence"/>
</dbReference>
<dbReference type="PANTHER" id="PTHR43459">
    <property type="entry name" value="ENOYL-COA HYDRATASE"/>
    <property type="match status" value="1"/>
</dbReference>
<keyword evidence="1" id="KW-0413">Isomerase</keyword>
<dbReference type="Pfam" id="PF00378">
    <property type="entry name" value="ECH_1"/>
    <property type="match status" value="1"/>
</dbReference>
<evidence type="ECO:0000313" key="2">
    <source>
        <dbReference type="Proteomes" id="UP000533905"/>
    </source>
</evidence>
<proteinExistence type="predicted"/>
<dbReference type="InterPro" id="IPR001753">
    <property type="entry name" value="Enoyl-CoA_hydra/iso"/>
</dbReference>
<dbReference type="Gene3D" id="3.90.226.10">
    <property type="entry name" value="2-enoyl-CoA Hydratase, Chain A, domain 1"/>
    <property type="match status" value="1"/>
</dbReference>
<protein>
    <submittedName>
        <fullName evidence="1">Enoyl-CoA hydratase/isomerase family protein</fullName>
    </submittedName>
</protein>
<dbReference type="AlphaFoldDB" id="A0A7Y2K290"/>
<gene>
    <name evidence="1" type="ORF">HGB41_20125</name>
</gene>
<dbReference type="InterPro" id="IPR029045">
    <property type="entry name" value="ClpP/crotonase-like_dom_sf"/>
</dbReference>
<dbReference type="CDD" id="cd06558">
    <property type="entry name" value="crotonase-like"/>
    <property type="match status" value="1"/>
</dbReference>
<sequence length="317" mass="33710">MAGLVVAVALAYGANAAAQPTSAAPADKAATRAVHSTAIGAQAADARIRLTRVSPAYWRVTFASPPLNIVGPAEVRALVKIVEAIEASKEVKVVVFDSALPESFIAHYDLLKPLKDSTDMEPGPTGMHPVPDMMVRIARLPVVTISSIRGRATGIGSELILATDMRFASREKAILSQWEVGAGLVAGGGPMARLPRLVGRGRAMEILIASDDIDGDIAERYGYVNRALPDAELDGFVDAMARRIASFERSAIVETKKLVNVASLPPDAEMQPGWDAFIASVNRPETQLRLKALVDKGLQQPGEAEKNLGRATANYKP</sequence>
<organism evidence="1 2">
    <name type="scientific">Telluria aromaticivorans</name>
    <dbReference type="NCBI Taxonomy" id="2725995"/>
    <lineage>
        <taxon>Bacteria</taxon>
        <taxon>Pseudomonadati</taxon>
        <taxon>Pseudomonadota</taxon>
        <taxon>Betaproteobacteria</taxon>
        <taxon>Burkholderiales</taxon>
        <taxon>Oxalobacteraceae</taxon>
        <taxon>Telluria group</taxon>
        <taxon>Telluria</taxon>
    </lineage>
</organism>
<name>A0A7Y2K290_9BURK</name>
<dbReference type="PANTHER" id="PTHR43459:SF1">
    <property type="entry name" value="EG:BACN32G11.4 PROTEIN"/>
    <property type="match status" value="1"/>
</dbReference>
<dbReference type="SUPFAM" id="SSF52096">
    <property type="entry name" value="ClpP/crotonase"/>
    <property type="match status" value="1"/>
</dbReference>
<dbReference type="EMBL" id="JABAIV010000009">
    <property type="protein sequence ID" value="NNG25295.1"/>
    <property type="molecule type" value="Genomic_DNA"/>
</dbReference>
<evidence type="ECO:0000313" key="1">
    <source>
        <dbReference type="EMBL" id="NNG25295.1"/>
    </source>
</evidence>
<accession>A0A7Y2K290</accession>
<dbReference type="GO" id="GO:0016853">
    <property type="term" value="F:isomerase activity"/>
    <property type="evidence" value="ECO:0007669"/>
    <property type="project" value="UniProtKB-KW"/>
</dbReference>
<keyword evidence="2" id="KW-1185">Reference proteome</keyword>
<comment type="caution">
    <text evidence="1">The sequence shown here is derived from an EMBL/GenBank/DDBJ whole genome shotgun (WGS) entry which is preliminary data.</text>
</comment>